<reference evidence="1 2" key="1">
    <citation type="submission" date="2017-01" db="EMBL/GenBank/DDBJ databases">
        <authorList>
            <person name="Mah S.A."/>
            <person name="Swanson W.J."/>
            <person name="Moy G.W."/>
            <person name="Vacquier V.D."/>
        </authorList>
    </citation>
    <scope>NUCLEOTIDE SEQUENCE [LARGE SCALE GENOMIC DNA]</scope>
    <source>
        <strain evidence="1 2">DCY110</strain>
    </source>
</reference>
<dbReference type="OrthoDB" id="8904140at2"/>
<dbReference type="AlphaFoldDB" id="A0A1P8JSN1"/>
<organism evidence="1 2">
    <name type="scientific">Rhodoferax koreensis</name>
    <dbReference type="NCBI Taxonomy" id="1842727"/>
    <lineage>
        <taxon>Bacteria</taxon>
        <taxon>Pseudomonadati</taxon>
        <taxon>Pseudomonadota</taxon>
        <taxon>Betaproteobacteria</taxon>
        <taxon>Burkholderiales</taxon>
        <taxon>Comamonadaceae</taxon>
        <taxon>Rhodoferax</taxon>
    </lineage>
</organism>
<keyword evidence="2" id="KW-1185">Reference proteome</keyword>
<sequence length="183" mass="19513">MRTTSHAKSDTPDVSALTAELITAYGVTVKNLVQAYRIGGERMADFLEQRWSAALGQSHDRLSAEARRNAKLAHDLAGSVYHRSLDLSTAGAEAVVDKVIELAQQGVHHAAANAARFDEKIGVGALDKLARVVAPAAAAANVLANHIEATSGEWVQKIADETAARPAVRRRTAFARARARRAA</sequence>
<name>A0A1P8JSN1_9BURK</name>
<dbReference type="Proteomes" id="UP000186609">
    <property type="component" value="Chromosome"/>
</dbReference>
<protein>
    <submittedName>
        <fullName evidence="1">Uncharacterized protein</fullName>
    </submittedName>
</protein>
<dbReference type="EMBL" id="CP019236">
    <property type="protein sequence ID" value="APW36759.1"/>
    <property type="molecule type" value="Genomic_DNA"/>
</dbReference>
<evidence type="ECO:0000313" key="1">
    <source>
        <dbReference type="EMBL" id="APW36759.1"/>
    </source>
</evidence>
<dbReference type="RefSeq" id="WP_076197534.1">
    <property type="nucleotide sequence ID" value="NZ_CP019236.1"/>
</dbReference>
<evidence type="ECO:0000313" key="2">
    <source>
        <dbReference type="Proteomes" id="UP000186609"/>
    </source>
</evidence>
<accession>A0A1P8JSN1</accession>
<proteinExistence type="predicted"/>
<gene>
    <name evidence="1" type="ORF">RD110_05765</name>
</gene>
<dbReference type="KEGG" id="rhy:RD110_05765"/>